<comment type="caution">
    <text evidence="3">The sequence shown here is derived from an EMBL/GenBank/DDBJ whole genome shotgun (WGS) entry which is preliminary data.</text>
</comment>
<dbReference type="Pfam" id="PF01381">
    <property type="entry name" value="HTH_3"/>
    <property type="match status" value="1"/>
</dbReference>
<dbReference type="Gene3D" id="1.10.260.40">
    <property type="entry name" value="lambda repressor-like DNA-binding domains"/>
    <property type="match status" value="1"/>
</dbReference>
<gene>
    <name evidence="3" type="ORF">RND61_30420</name>
</gene>
<dbReference type="CDD" id="cd00093">
    <property type="entry name" value="HTH_XRE"/>
    <property type="match status" value="1"/>
</dbReference>
<dbReference type="EMBL" id="JAWCTQ010000063">
    <property type="protein sequence ID" value="MDT9686353.1"/>
    <property type="molecule type" value="Genomic_DNA"/>
</dbReference>
<dbReference type="PROSITE" id="PS50943">
    <property type="entry name" value="HTH_CROC1"/>
    <property type="match status" value="1"/>
</dbReference>
<accession>A0ABU3QUY0</accession>
<dbReference type="InterPro" id="IPR001387">
    <property type="entry name" value="Cro/C1-type_HTH"/>
</dbReference>
<evidence type="ECO:0000256" key="1">
    <source>
        <dbReference type="SAM" id="MobiDB-lite"/>
    </source>
</evidence>
<organism evidence="3 4">
    <name type="scientific">Streptomyces tamarix</name>
    <dbReference type="NCBI Taxonomy" id="3078565"/>
    <lineage>
        <taxon>Bacteria</taxon>
        <taxon>Bacillati</taxon>
        <taxon>Actinomycetota</taxon>
        <taxon>Actinomycetes</taxon>
        <taxon>Kitasatosporales</taxon>
        <taxon>Streptomycetaceae</taxon>
        <taxon>Streptomyces</taxon>
    </lineage>
</organism>
<proteinExistence type="predicted"/>
<dbReference type="InterPro" id="IPR010982">
    <property type="entry name" value="Lambda_DNA-bd_dom_sf"/>
</dbReference>
<dbReference type="Proteomes" id="UP001250181">
    <property type="component" value="Unassembled WGS sequence"/>
</dbReference>
<evidence type="ECO:0000259" key="2">
    <source>
        <dbReference type="PROSITE" id="PS50943"/>
    </source>
</evidence>
<evidence type="ECO:0000313" key="3">
    <source>
        <dbReference type="EMBL" id="MDT9686353.1"/>
    </source>
</evidence>
<feature type="domain" description="HTH cro/C1-type" evidence="2">
    <location>
        <begin position="7"/>
        <end position="50"/>
    </location>
</feature>
<feature type="region of interest" description="Disordered" evidence="1">
    <location>
        <begin position="54"/>
        <end position="81"/>
    </location>
</feature>
<dbReference type="SUPFAM" id="SSF47413">
    <property type="entry name" value="lambda repressor-like DNA-binding domains"/>
    <property type="match status" value="1"/>
</dbReference>
<name>A0ABU3QUY0_9ACTN</name>
<protein>
    <submittedName>
        <fullName evidence="3">Helix-turn-helix transcriptional regulator</fullName>
    </submittedName>
</protein>
<keyword evidence="4" id="KW-1185">Reference proteome</keyword>
<evidence type="ECO:0000313" key="4">
    <source>
        <dbReference type="Proteomes" id="UP001250181"/>
    </source>
</evidence>
<reference evidence="3 4" key="1">
    <citation type="submission" date="2023-09" db="EMBL/GenBank/DDBJ databases">
        <title>Streptomyces sp. nov.: A antagonism against Alternaria gaisen Producing Streptochlin, Isolated from Tamarix root soil.</title>
        <authorList>
            <person name="Chen Y."/>
        </authorList>
    </citation>
    <scope>NUCLEOTIDE SEQUENCE [LARGE SCALE GENOMIC DNA]</scope>
    <source>
        <strain evidence="3 4">TRM76323</strain>
    </source>
</reference>
<sequence length="99" mass="10264">MLRGTTTQERLAEAAGVSVGVVRKLERGGTASLPSLLSVVDALGTDIAALLGQQAPRRSTDGGERAAPPLVSGRPDVDQGPVVRVVGQGRHATRQLWEA</sequence>
<dbReference type="RefSeq" id="WP_315881394.1">
    <property type="nucleotide sequence ID" value="NZ_JAWCTQ010000063.1"/>
</dbReference>